<feature type="domain" description="CN hydrolase" evidence="7">
    <location>
        <begin position="8"/>
        <end position="321"/>
    </location>
</feature>
<dbReference type="EMBL" id="MNUE01000031">
    <property type="protein sequence ID" value="OJD33310.1"/>
    <property type="molecule type" value="Genomic_DNA"/>
</dbReference>
<dbReference type="SUPFAM" id="SSF56317">
    <property type="entry name" value="Carbon-nitrogen hydrolase"/>
    <property type="match status" value="1"/>
</dbReference>
<organism evidence="8 9">
    <name type="scientific">Diplodia corticola</name>
    <dbReference type="NCBI Taxonomy" id="236234"/>
    <lineage>
        <taxon>Eukaryota</taxon>
        <taxon>Fungi</taxon>
        <taxon>Dikarya</taxon>
        <taxon>Ascomycota</taxon>
        <taxon>Pezizomycotina</taxon>
        <taxon>Dothideomycetes</taxon>
        <taxon>Dothideomycetes incertae sedis</taxon>
        <taxon>Botryosphaeriales</taxon>
        <taxon>Botryosphaeriaceae</taxon>
        <taxon>Diplodia</taxon>
    </lineage>
</organism>
<evidence type="ECO:0000256" key="4">
    <source>
        <dbReference type="ARBA" id="ARBA00039045"/>
    </source>
</evidence>
<dbReference type="PANTHER" id="PTHR46044">
    <property type="entry name" value="NITRILASE"/>
    <property type="match status" value="1"/>
</dbReference>
<dbReference type="PROSITE" id="PS50263">
    <property type="entry name" value="CN_HYDROLASE"/>
    <property type="match status" value="1"/>
</dbReference>
<protein>
    <recommendedName>
        <fullName evidence="4">nitrilase</fullName>
        <ecNumber evidence="4">3.5.5.1</ecNumber>
    </recommendedName>
</protein>
<evidence type="ECO:0000256" key="1">
    <source>
        <dbReference type="ARBA" id="ARBA00008129"/>
    </source>
</evidence>
<dbReference type="PROSITE" id="PS00920">
    <property type="entry name" value="NITRIL_CHT_1"/>
    <property type="match status" value="1"/>
</dbReference>
<dbReference type="AlphaFoldDB" id="A0A1J9QWF0"/>
<dbReference type="InterPro" id="IPR036526">
    <property type="entry name" value="C-N_Hydrolase_sf"/>
</dbReference>
<dbReference type="GO" id="GO:0016836">
    <property type="term" value="F:hydro-lyase activity"/>
    <property type="evidence" value="ECO:0007669"/>
    <property type="project" value="UniProtKB-ARBA"/>
</dbReference>
<dbReference type="Gene3D" id="3.60.110.10">
    <property type="entry name" value="Carbon-nitrogen hydrolase"/>
    <property type="match status" value="1"/>
</dbReference>
<evidence type="ECO:0000256" key="3">
    <source>
        <dbReference type="ARBA" id="ARBA00036406"/>
    </source>
</evidence>
<evidence type="ECO:0000313" key="8">
    <source>
        <dbReference type="EMBL" id="OJD33310.1"/>
    </source>
</evidence>
<dbReference type="STRING" id="236234.A0A1J9QWF0"/>
<dbReference type="Proteomes" id="UP000183809">
    <property type="component" value="Unassembled WGS sequence"/>
</dbReference>
<feature type="active site" description="Proton acceptor" evidence="5">
    <location>
        <position position="48"/>
    </location>
</feature>
<name>A0A1J9QWF0_9PEZI</name>
<dbReference type="InterPro" id="IPR044149">
    <property type="entry name" value="Nitrilases_CHs"/>
</dbReference>
<feature type="region of interest" description="Disordered" evidence="6">
    <location>
        <begin position="160"/>
        <end position="183"/>
    </location>
</feature>
<evidence type="ECO:0000256" key="2">
    <source>
        <dbReference type="ARBA" id="ARBA00022801"/>
    </source>
</evidence>
<sequence>MASSPSTIKVAVTQAEPEWLDLEKAVQKTCALIKEAAANGAKIIAFPECWITGYPAWIWSRPVDFDLANTYAKQSLRIPSPDFSAIRAAAAAHAIAVVLGFSENDGGSLYIAQAIVGPDGALLARRRKIKPTHMERTVFGDAAGGPDTLRNCVPVPILPPPSSPIDADADADAAAPAPAAATSPQQTVNVSALACWEHAQPLLKYHTALGRPAIHAAAWPPVYAHGSDSADSATPDPTLWSMSRDGCRNLSRTFAIEAQAFVLHATAVLSAKGIERMGTGGSPIMGRPGGGSSAVFGPDGRKLTGEMDECVEGVLYAECDLDEVVKAKGFLDLGGHYSRPDVLWLGVDGGERRHVVGGEERGQGREVGA</sequence>
<gene>
    <name evidence="8" type="ORF">BKCO1_3100068</name>
</gene>
<dbReference type="RefSeq" id="XP_020129570.1">
    <property type="nucleotide sequence ID" value="XM_020274345.1"/>
</dbReference>
<comment type="similarity">
    <text evidence="1">Belongs to the carbon-nitrogen hydrolase superfamily. Nitrilase family.</text>
</comment>
<evidence type="ECO:0000313" key="9">
    <source>
        <dbReference type="Proteomes" id="UP000183809"/>
    </source>
</evidence>
<dbReference type="InterPro" id="IPR003010">
    <property type="entry name" value="C-N_Hydrolase"/>
</dbReference>
<proteinExistence type="inferred from homology"/>
<dbReference type="Pfam" id="PF00795">
    <property type="entry name" value="CN_hydrolase"/>
    <property type="match status" value="1"/>
</dbReference>
<evidence type="ECO:0000259" key="7">
    <source>
        <dbReference type="PROSITE" id="PS50263"/>
    </source>
</evidence>
<dbReference type="CDD" id="cd07564">
    <property type="entry name" value="nitrilases_CHs"/>
    <property type="match status" value="1"/>
</dbReference>
<accession>A0A1J9QWF0</accession>
<dbReference type="GeneID" id="31014606"/>
<reference evidence="8 9" key="1">
    <citation type="submission" date="2016-10" db="EMBL/GenBank/DDBJ databases">
        <title>Proteomics and genomics reveal pathogen-plant mechanisms compatible with a hemibiotrophic lifestyle of Diplodia corticola.</title>
        <authorList>
            <person name="Fernandes I."/>
            <person name="De Jonge R."/>
            <person name="Van De Peer Y."/>
            <person name="Devreese B."/>
            <person name="Alves A."/>
            <person name="Esteves A.C."/>
        </authorList>
    </citation>
    <scope>NUCLEOTIDE SEQUENCE [LARGE SCALE GENOMIC DNA]</scope>
    <source>
        <strain evidence="8 9">CBS 112549</strain>
    </source>
</reference>
<comment type="catalytic activity">
    <reaction evidence="3">
        <text>a nitrile + 2 H2O = a carboxylate + NH4(+)</text>
        <dbReference type="Rhea" id="RHEA:21724"/>
        <dbReference type="ChEBI" id="CHEBI:15377"/>
        <dbReference type="ChEBI" id="CHEBI:18379"/>
        <dbReference type="ChEBI" id="CHEBI:28938"/>
        <dbReference type="ChEBI" id="CHEBI:29067"/>
        <dbReference type="EC" id="3.5.5.1"/>
    </reaction>
</comment>
<keyword evidence="2" id="KW-0378">Hydrolase</keyword>
<dbReference type="OrthoDB" id="10250282at2759"/>
<evidence type="ECO:0000256" key="6">
    <source>
        <dbReference type="SAM" id="MobiDB-lite"/>
    </source>
</evidence>
<dbReference type="EC" id="3.5.5.1" evidence="4"/>
<evidence type="ECO:0000256" key="5">
    <source>
        <dbReference type="PROSITE-ProRule" id="PRU10139"/>
    </source>
</evidence>
<feature type="compositionally biased region" description="Low complexity" evidence="6">
    <location>
        <begin position="172"/>
        <end position="183"/>
    </location>
</feature>
<keyword evidence="9" id="KW-1185">Reference proteome</keyword>
<dbReference type="InterPro" id="IPR000132">
    <property type="entry name" value="Nitrilase/CN_hydratase_CS"/>
</dbReference>
<comment type="caution">
    <text evidence="8">The sequence shown here is derived from an EMBL/GenBank/DDBJ whole genome shotgun (WGS) entry which is preliminary data.</text>
</comment>
<dbReference type="PANTHER" id="PTHR46044:SF14">
    <property type="entry name" value="ARYLACETONITRILASE"/>
    <property type="match status" value="1"/>
</dbReference>
<dbReference type="GO" id="GO:0000257">
    <property type="term" value="F:nitrilase activity"/>
    <property type="evidence" value="ECO:0007669"/>
    <property type="project" value="UniProtKB-EC"/>
</dbReference>